<gene>
    <name evidence="2" type="ORF">HARCEL1_08135</name>
</gene>
<accession>A0A2R4X1L5</accession>
<dbReference type="KEGG" id="harc:HARCEL1_08135"/>
<feature type="transmembrane region" description="Helical" evidence="1">
    <location>
        <begin position="79"/>
        <end position="99"/>
    </location>
</feature>
<organism evidence="2 3">
    <name type="scientific">Halococcoides cellulosivorans</name>
    <dbReference type="NCBI Taxonomy" id="1679096"/>
    <lineage>
        <taxon>Archaea</taxon>
        <taxon>Methanobacteriati</taxon>
        <taxon>Methanobacteriota</taxon>
        <taxon>Stenosarchaea group</taxon>
        <taxon>Halobacteria</taxon>
        <taxon>Halobacteriales</taxon>
        <taxon>Haloarculaceae</taxon>
        <taxon>Halococcoides</taxon>
    </lineage>
</organism>
<evidence type="ECO:0008006" key="4">
    <source>
        <dbReference type="Google" id="ProtNLM"/>
    </source>
</evidence>
<dbReference type="GeneID" id="36512468"/>
<dbReference type="Proteomes" id="UP000244727">
    <property type="component" value="Chromosome"/>
</dbReference>
<dbReference type="EMBL" id="CP028858">
    <property type="protein sequence ID" value="AWB27680.1"/>
    <property type="molecule type" value="Genomic_DNA"/>
</dbReference>
<feature type="transmembrane region" description="Helical" evidence="1">
    <location>
        <begin position="188"/>
        <end position="207"/>
    </location>
</feature>
<keyword evidence="1" id="KW-0812">Transmembrane</keyword>
<dbReference type="InterPro" id="IPR025098">
    <property type="entry name" value="DUF4013"/>
</dbReference>
<evidence type="ECO:0000313" key="2">
    <source>
        <dbReference type="EMBL" id="AWB27680.1"/>
    </source>
</evidence>
<keyword evidence="1" id="KW-0472">Membrane</keyword>
<keyword evidence="3" id="KW-1185">Reference proteome</keyword>
<dbReference type="AlphaFoldDB" id="A0A2R4X1L5"/>
<feature type="transmembrane region" description="Helical" evidence="1">
    <location>
        <begin position="20"/>
        <end position="48"/>
    </location>
</feature>
<name>A0A2R4X1L5_9EURY</name>
<sequence length="220" mass="22153">MSDPFDPALDPLRSVRGLDGVAALGGLYVLTAVTVPVVPLVAGVGYLVEVLDAVARGDDHPGVFENVGRLARLTVGGTVISALYGGVPAVILAMTLYGASGLPGDAAQGTITGLAITLGSTASLFLAMAIAYALPAAWGLYAHSGRLRDALALGRLGPITRAPAYFVWTVTGWTVLIGGLAIGDALSVFVVGFFVAGYATVVTVGCWGRGLARTDAAPGG</sequence>
<evidence type="ECO:0000256" key="1">
    <source>
        <dbReference type="SAM" id="Phobius"/>
    </source>
</evidence>
<dbReference type="RefSeq" id="WP_108382215.1">
    <property type="nucleotide sequence ID" value="NZ_CP028858.1"/>
</dbReference>
<keyword evidence="1" id="KW-1133">Transmembrane helix</keyword>
<dbReference type="Pfam" id="PF13197">
    <property type="entry name" value="DUF4013"/>
    <property type="match status" value="1"/>
</dbReference>
<feature type="transmembrane region" description="Helical" evidence="1">
    <location>
        <begin position="162"/>
        <end position="182"/>
    </location>
</feature>
<evidence type="ECO:0000313" key="3">
    <source>
        <dbReference type="Proteomes" id="UP000244727"/>
    </source>
</evidence>
<protein>
    <recommendedName>
        <fullName evidence="4">DUF4013 domain-containing protein</fullName>
    </recommendedName>
</protein>
<feature type="transmembrane region" description="Helical" evidence="1">
    <location>
        <begin position="111"/>
        <end position="141"/>
    </location>
</feature>
<reference evidence="2 3" key="1">
    <citation type="submission" date="2018-04" db="EMBL/GenBank/DDBJ databases">
        <title>Halococcoides cellulosivorans gen. nov., sp. nov., an extremely halophilic cellulose-utilizing haloarchaeon from hypersaline lakes.</title>
        <authorList>
            <person name="Sorokin D.Y."/>
            <person name="Toshchakov S.V."/>
            <person name="Samarov N.I."/>
            <person name="Korzhenkov A."/>
            <person name="Kublanov I.V."/>
        </authorList>
    </citation>
    <scope>NUCLEOTIDE SEQUENCE [LARGE SCALE GENOMIC DNA]</scope>
    <source>
        <strain evidence="2 3">HArcel1</strain>
    </source>
</reference>
<proteinExistence type="predicted"/>